<protein>
    <submittedName>
        <fullName evidence="1">Uncharacterized protein</fullName>
    </submittedName>
</protein>
<dbReference type="EMBL" id="PZQS01000006">
    <property type="protein sequence ID" value="PVD28217.1"/>
    <property type="molecule type" value="Genomic_DNA"/>
</dbReference>
<organism evidence="1 2">
    <name type="scientific">Pomacea canaliculata</name>
    <name type="common">Golden apple snail</name>
    <dbReference type="NCBI Taxonomy" id="400727"/>
    <lineage>
        <taxon>Eukaryota</taxon>
        <taxon>Metazoa</taxon>
        <taxon>Spiralia</taxon>
        <taxon>Lophotrochozoa</taxon>
        <taxon>Mollusca</taxon>
        <taxon>Gastropoda</taxon>
        <taxon>Caenogastropoda</taxon>
        <taxon>Architaenioglossa</taxon>
        <taxon>Ampullarioidea</taxon>
        <taxon>Ampullariidae</taxon>
        <taxon>Pomacea</taxon>
    </lineage>
</organism>
<evidence type="ECO:0000313" key="2">
    <source>
        <dbReference type="Proteomes" id="UP000245119"/>
    </source>
</evidence>
<gene>
    <name evidence="1" type="ORF">C0Q70_10804</name>
</gene>
<dbReference type="AlphaFoldDB" id="A0A2T7P466"/>
<keyword evidence="2" id="KW-1185">Reference proteome</keyword>
<evidence type="ECO:0000313" key="1">
    <source>
        <dbReference type="EMBL" id="PVD28217.1"/>
    </source>
</evidence>
<dbReference type="Proteomes" id="UP000245119">
    <property type="component" value="Linkage Group LG6"/>
</dbReference>
<reference evidence="1 2" key="1">
    <citation type="submission" date="2018-04" db="EMBL/GenBank/DDBJ databases">
        <title>The genome of golden apple snail Pomacea canaliculata provides insight into stress tolerance and invasive adaptation.</title>
        <authorList>
            <person name="Liu C."/>
            <person name="Liu B."/>
            <person name="Ren Y."/>
            <person name="Zhang Y."/>
            <person name="Wang H."/>
            <person name="Li S."/>
            <person name="Jiang F."/>
            <person name="Yin L."/>
            <person name="Zhang G."/>
            <person name="Qian W."/>
            <person name="Fan W."/>
        </authorList>
    </citation>
    <scope>NUCLEOTIDE SEQUENCE [LARGE SCALE GENOMIC DNA]</scope>
    <source>
        <strain evidence="1">SZHN2017</strain>
        <tissue evidence="1">Muscle</tissue>
    </source>
</reference>
<proteinExistence type="predicted"/>
<name>A0A2T7P466_POMCA</name>
<sequence>MGSRIHAATRGEEIPLYYKSNKAAGQSLLVLCLCILVDIRSAVLRIERQSHGYKVNVFKCVVRKMKPPGTTDLGTSQCREFGRRVQIKRLAGYRFWELAAGVP</sequence>
<accession>A0A2T7P466</accession>
<comment type="caution">
    <text evidence="1">The sequence shown here is derived from an EMBL/GenBank/DDBJ whole genome shotgun (WGS) entry which is preliminary data.</text>
</comment>